<evidence type="ECO:0000256" key="1">
    <source>
        <dbReference type="ARBA" id="ARBA00023015"/>
    </source>
</evidence>
<dbReference type="InterPro" id="IPR000281">
    <property type="entry name" value="HTH_RpiR"/>
</dbReference>
<keyword evidence="2" id="KW-0238">DNA-binding</keyword>
<dbReference type="GO" id="GO:1901135">
    <property type="term" value="P:carbohydrate derivative metabolic process"/>
    <property type="evidence" value="ECO:0007669"/>
    <property type="project" value="InterPro"/>
</dbReference>
<evidence type="ECO:0000313" key="6">
    <source>
        <dbReference type="EMBL" id="OLR64960.1"/>
    </source>
</evidence>
<dbReference type="GO" id="GO:0097367">
    <property type="term" value="F:carbohydrate derivative binding"/>
    <property type="evidence" value="ECO:0007669"/>
    <property type="project" value="InterPro"/>
</dbReference>
<dbReference type="InterPro" id="IPR047640">
    <property type="entry name" value="RpiR-like"/>
</dbReference>
<dbReference type="PANTHER" id="PTHR30514">
    <property type="entry name" value="GLUCOKINASE"/>
    <property type="match status" value="1"/>
</dbReference>
<dbReference type="Pfam" id="PF01380">
    <property type="entry name" value="SIS"/>
    <property type="match status" value="1"/>
</dbReference>
<comment type="caution">
    <text evidence="6">The sequence shown here is derived from an EMBL/GenBank/DDBJ whole genome shotgun (WGS) entry which is preliminary data.</text>
</comment>
<evidence type="ECO:0000313" key="7">
    <source>
        <dbReference type="Proteomes" id="UP000187166"/>
    </source>
</evidence>
<feature type="domain" description="SIS" evidence="5">
    <location>
        <begin position="124"/>
        <end position="259"/>
    </location>
</feature>
<dbReference type="InterPro" id="IPR001347">
    <property type="entry name" value="SIS_dom"/>
</dbReference>
<dbReference type="STRING" id="1465756.BIV18_05255"/>
<dbReference type="Pfam" id="PF01418">
    <property type="entry name" value="HTH_6"/>
    <property type="match status" value="1"/>
</dbReference>
<dbReference type="SUPFAM" id="SSF46689">
    <property type="entry name" value="Homeodomain-like"/>
    <property type="match status" value="1"/>
</dbReference>
<evidence type="ECO:0000256" key="2">
    <source>
        <dbReference type="ARBA" id="ARBA00023125"/>
    </source>
</evidence>
<dbReference type="GO" id="GO:0003677">
    <property type="term" value="F:DNA binding"/>
    <property type="evidence" value="ECO:0007669"/>
    <property type="project" value="UniProtKB-KW"/>
</dbReference>
<dbReference type="InterPro" id="IPR035472">
    <property type="entry name" value="RpiR-like_SIS"/>
</dbReference>
<dbReference type="SUPFAM" id="SSF53697">
    <property type="entry name" value="SIS domain"/>
    <property type="match status" value="1"/>
</dbReference>
<gene>
    <name evidence="6" type="ORF">BIV18_05255</name>
</gene>
<keyword evidence="1" id="KW-0805">Transcription regulation</keyword>
<dbReference type="PROSITE" id="PS51071">
    <property type="entry name" value="HTH_RPIR"/>
    <property type="match status" value="1"/>
</dbReference>
<dbReference type="GO" id="GO:0003700">
    <property type="term" value="F:DNA-binding transcription factor activity"/>
    <property type="evidence" value="ECO:0007669"/>
    <property type="project" value="InterPro"/>
</dbReference>
<proteinExistence type="predicted"/>
<name>A0A1U7LZW2_9FIRM</name>
<dbReference type="InterPro" id="IPR036388">
    <property type="entry name" value="WH-like_DNA-bd_sf"/>
</dbReference>
<evidence type="ECO:0008006" key="8">
    <source>
        <dbReference type="Google" id="ProtNLM"/>
    </source>
</evidence>
<dbReference type="InterPro" id="IPR046348">
    <property type="entry name" value="SIS_dom_sf"/>
</dbReference>
<dbReference type="PROSITE" id="PS51464">
    <property type="entry name" value="SIS"/>
    <property type="match status" value="1"/>
</dbReference>
<reference evidence="6 7" key="1">
    <citation type="journal article" date="2016" name="Appl. Environ. Microbiol.">
        <title>Function and Phylogeny of Bacterial Butyryl Coenzyme A:Acetate Transferases and Their Diversity in the Proximal Colon of Swine.</title>
        <authorList>
            <person name="Trachsel J."/>
            <person name="Bayles D.O."/>
            <person name="Looft T."/>
            <person name="Levine U.Y."/>
            <person name="Allen H.K."/>
        </authorList>
    </citation>
    <scope>NUCLEOTIDE SEQUENCE [LARGE SCALE GENOMIC DNA]</scope>
    <source>
        <strain evidence="6 7">35-6-1</strain>
    </source>
</reference>
<evidence type="ECO:0000259" key="5">
    <source>
        <dbReference type="PROSITE" id="PS51464"/>
    </source>
</evidence>
<evidence type="ECO:0000256" key="3">
    <source>
        <dbReference type="ARBA" id="ARBA00023163"/>
    </source>
</evidence>
<feature type="domain" description="HTH rpiR-type" evidence="4">
    <location>
        <begin position="3"/>
        <end position="79"/>
    </location>
</feature>
<dbReference type="Gene3D" id="1.10.10.10">
    <property type="entry name" value="Winged helix-like DNA-binding domain superfamily/Winged helix DNA-binding domain"/>
    <property type="match status" value="1"/>
</dbReference>
<dbReference type="AlphaFoldDB" id="A0A1U7LZW2"/>
<protein>
    <recommendedName>
        <fullName evidence="8">MurPQ operon repressor</fullName>
    </recommendedName>
</protein>
<keyword evidence="3" id="KW-0804">Transcription</keyword>
<organism evidence="6 7">
    <name type="scientific">Peptoniphilus porci</name>
    <dbReference type="NCBI Taxonomy" id="2652280"/>
    <lineage>
        <taxon>Bacteria</taxon>
        <taxon>Bacillati</taxon>
        <taxon>Bacillota</taxon>
        <taxon>Tissierellia</taxon>
        <taxon>Tissierellales</taxon>
        <taxon>Peptoniphilaceae</taxon>
        <taxon>Peptoniphilus</taxon>
    </lineage>
</organism>
<keyword evidence="7" id="KW-1185">Reference proteome</keyword>
<dbReference type="Gene3D" id="3.40.50.10490">
    <property type="entry name" value="Glucose-6-phosphate isomerase like protein, domain 1"/>
    <property type="match status" value="1"/>
</dbReference>
<dbReference type="Proteomes" id="UP000187166">
    <property type="component" value="Unassembled WGS sequence"/>
</dbReference>
<evidence type="ECO:0000259" key="4">
    <source>
        <dbReference type="PROSITE" id="PS51071"/>
    </source>
</evidence>
<dbReference type="PANTHER" id="PTHR30514:SF18">
    <property type="entry name" value="RPIR-FAMILY TRANSCRIPTIONAL REGULATOR"/>
    <property type="match status" value="1"/>
</dbReference>
<dbReference type="InterPro" id="IPR009057">
    <property type="entry name" value="Homeodomain-like_sf"/>
</dbReference>
<dbReference type="EMBL" id="MJIH01000001">
    <property type="protein sequence ID" value="OLR64960.1"/>
    <property type="molecule type" value="Genomic_DNA"/>
</dbReference>
<sequence>MKENVLDLIREKYNSFSRSNKKIAKYILKNYDLVPLRTIMDLKEEIGVSEATISRFPKLLGYKSFSDFQKDFEQYTKKRSLSFEEIRNNLKNEDGNFLYNEISNCLDALNALYSKELEENLKNTSNLLHKSRKIVIFGSRTSRSPALFLYYMLSEFSNSVYFLENINDDISFKLDLLGENDVFIAISYPKYTKLTFNIIKHLKKQNVKIISITDAKISPIAKYSDIVLEAKNSSKTFTVVSTIVVINALVLYYANLDKEKSLCYYSRHNEASDDLGLYLEDFEDN</sequence>
<dbReference type="CDD" id="cd05013">
    <property type="entry name" value="SIS_RpiR"/>
    <property type="match status" value="1"/>
</dbReference>
<accession>A0A1U7LZW2</accession>